<dbReference type="Gene3D" id="3.40.30.10">
    <property type="entry name" value="Glutaredoxin"/>
    <property type="match status" value="1"/>
</dbReference>
<comment type="subcellular location">
    <subcellularLocation>
        <location evidence="1">Cell envelope</location>
    </subcellularLocation>
</comment>
<accession>A0ABS9UNP5</accession>
<gene>
    <name evidence="6" type="ORF">MM236_07780</name>
</gene>
<dbReference type="Proteomes" id="UP001165488">
    <property type="component" value="Unassembled WGS sequence"/>
</dbReference>
<evidence type="ECO:0000256" key="4">
    <source>
        <dbReference type="ARBA" id="ARBA00023284"/>
    </source>
</evidence>
<keyword evidence="7" id="KW-1185">Reference proteome</keyword>
<dbReference type="InterPro" id="IPR013766">
    <property type="entry name" value="Thioredoxin_domain"/>
</dbReference>
<dbReference type="PROSITE" id="PS51352">
    <property type="entry name" value="THIOREDOXIN_2"/>
    <property type="match status" value="1"/>
</dbReference>
<evidence type="ECO:0000256" key="1">
    <source>
        <dbReference type="ARBA" id="ARBA00004196"/>
    </source>
</evidence>
<dbReference type="InterPro" id="IPR050553">
    <property type="entry name" value="Thioredoxin_ResA/DsbE_sf"/>
</dbReference>
<keyword evidence="4" id="KW-0676">Redox-active center</keyword>
<dbReference type="PANTHER" id="PTHR42852:SF6">
    <property type="entry name" value="THIOL:DISULFIDE INTERCHANGE PROTEIN DSBE"/>
    <property type="match status" value="1"/>
</dbReference>
<evidence type="ECO:0000313" key="7">
    <source>
        <dbReference type="Proteomes" id="UP001165488"/>
    </source>
</evidence>
<sequence>MFLGVFFSLSVNAQDYSESYVNYMSDLEKYVKDDLYGKVSSVLYDVEEAPSQEDYLGFVKEIQKEINKFYKDRSADLSLEERMEVTSFKHTMLVQLGELYLDRSQEMEVEERLEFFKKYLSETDLQHSIENLTDDLARSIMMALHSALKVPFGISDSNVSDYIFDVPKEDRELLWASYILNDVLMLTGSYEEIEETLNDFKSTYPQSGYIQNMDKGLASMEKLKTGALVEDFQFLNLEGEAVKLSDYDDKIIYLDLWASWCGPCINTFRTKTPDFESALREYDDIVLMYISVDDQPDPWKNYLDKNQMRGVHLYAGKGFEAEIMKYFKVWGIPRYLIIGKENKLVNVNAPRPGEEAIEELINLRGI</sequence>
<dbReference type="Pfam" id="PF13905">
    <property type="entry name" value="Thioredoxin_8"/>
    <property type="match status" value="1"/>
</dbReference>
<keyword evidence="2" id="KW-0201">Cytochrome c-type biogenesis</keyword>
<evidence type="ECO:0000256" key="2">
    <source>
        <dbReference type="ARBA" id="ARBA00022748"/>
    </source>
</evidence>
<evidence type="ECO:0000313" key="6">
    <source>
        <dbReference type="EMBL" id="MCH7397883.1"/>
    </source>
</evidence>
<organism evidence="6 7">
    <name type="scientific">Belliella calami</name>
    <dbReference type="NCBI Taxonomy" id="2923436"/>
    <lineage>
        <taxon>Bacteria</taxon>
        <taxon>Pseudomonadati</taxon>
        <taxon>Bacteroidota</taxon>
        <taxon>Cytophagia</taxon>
        <taxon>Cytophagales</taxon>
        <taxon>Cyclobacteriaceae</taxon>
        <taxon>Belliella</taxon>
    </lineage>
</organism>
<name>A0ABS9UNP5_9BACT</name>
<protein>
    <submittedName>
        <fullName evidence="6">TlpA family protein disulfide reductase</fullName>
    </submittedName>
</protein>
<comment type="caution">
    <text evidence="6">The sequence shown here is derived from an EMBL/GenBank/DDBJ whole genome shotgun (WGS) entry which is preliminary data.</text>
</comment>
<dbReference type="InterPro" id="IPR012336">
    <property type="entry name" value="Thioredoxin-like_fold"/>
</dbReference>
<keyword evidence="3" id="KW-1015">Disulfide bond</keyword>
<feature type="domain" description="Thioredoxin" evidence="5">
    <location>
        <begin position="223"/>
        <end position="366"/>
    </location>
</feature>
<evidence type="ECO:0000256" key="3">
    <source>
        <dbReference type="ARBA" id="ARBA00023157"/>
    </source>
</evidence>
<dbReference type="InterPro" id="IPR036249">
    <property type="entry name" value="Thioredoxin-like_sf"/>
</dbReference>
<reference evidence="6" key="1">
    <citation type="submission" date="2022-03" db="EMBL/GenBank/DDBJ databases">
        <title>De novo assembled genomes of Belliella spp. (Cyclobacteriaceae) strains.</title>
        <authorList>
            <person name="Szabo A."/>
            <person name="Korponai K."/>
            <person name="Felfoldi T."/>
        </authorList>
    </citation>
    <scope>NUCLEOTIDE SEQUENCE</scope>
    <source>
        <strain evidence="6">DSM 107340</strain>
    </source>
</reference>
<dbReference type="CDD" id="cd02966">
    <property type="entry name" value="TlpA_like_family"/>
    <property type="match status" value="1"/>
</dbReference>
<dbReference type="SUPFAM" id="SSF52833">
    <property type="entry name" value="Thioredoxin-like"/>
    <property type="match status" value="1"/>
</dbReference>
<dbReference type="PANTHER" id="PTHR42852">
    <property type="entry name" value="THIOL:DISULFIDE INTERCHANGE PROTEIN DSBE"/>
    <property type="match status" value="1"/>
</dbReference>
<proteinExistence type="predicted"/>
<dbReference type="EMBL" id="JAKZGS010000004">
    <property type="protein sequence ID" value="MCH7397883.1"/>
    <property type="molecule type" value="Genomic_DNA"/>
</dbReference>
<evidence type="ECO:0000259" key="5">
    <source>
        <dbReference type="PROSITE" id="PS51352"/>
    </source>
</evidence>